<evidence type="ECO:0000313" key="2">
    <source>
        <dbReference type="EMBL" id="BBO32702.1"/>
    </source>
</evidence>
<reference evidence="3" key="1">
    <citation type="submission" date="2019-10" db="EMBL/GenBank/DDBJ databases">
        <title>Lacipirellula parvula gen. nov., sp. nov., representing a lineage of planctomycetes widespread in freshwater anoxic habitats, and description of the family Lacipirellulaceae.</title>
        <authorList>
            <person name="Dedysh S.N."/>
            <person name="Kulichevskaya I.S."/>
            <person name="Beletsky A.V."/>
            <person name="Rakitin A.L."/>
            <person name="Mardanov A.V."/>
            <person name="Ivanova A.A."/>
            <person name="Saltykova V.X."/>
            <person name="Rijpstra W.I.C."/>
            <person name="Sinninghe Damste J.S."/>
            <person name="Ravin N.V."/>
        </authorList>
    </citation>
    <scope>NUCLEOTIDE SEQUENCE [LARGE SCALE GENOMIC DNA]</scope>
    <source>
        <strain evidence="3">PX69</strain>
    </source>
</reference>
<proteinExistence type="predicted"/>
<keyword evidence="3" id="KW-1185">Reference proteome</keyword>
<keyword evidence="1" id="KW-1133">Transmembrane helix</keyword>
<accession>A0A5K7XA04</accession>
<dbReference type="KEGG" id="lpav:PLANPX_2314"/>
<keyword evidence="1" id="KW-0472">Membrane</keyword>
<sequence>MLFATAALLVGGAFTLILGNAWGLFATLTVSALLVLLSISTVVSYLLLPRGDSCKRKKMLDDQRD</sequence>
<evidence type="ECO:0000256" key="1">
    <source>
        <dbReference type="SAM" id="Phobius"/>
    </source>
</evidence>
<gene>
    <name evidence="2" type="ORF">PLANPX_2314</name>
</gene>
<feature type="transmembrane region" description="Helical" evidence="1">
    <location>
        <begin position="25"/>
        <end position="48"/>
    </location>
</feature>
<dbReference type="AlphaFoldDB" id="A0A5K7XA04"/>
<dbReference type="EMBL" id="AP021861">
    <property type="protein sequence ID" value="BBO32702.1"/>
    <property type="molecule type" value="Genomic_DNA"/>
</dbReference>
<dbReference type="Proteomes" id="UP000326837">
    <property type="component" value="Chromosome"/>
</dbReference>
<keyword evidence="1" id="KW-0812">Transmembrane</keyword>
<name>A0A5K7XA04_9BACT</name>
<protein>
    <submittedName>
        <fullName evidence="2">Uncharacterized protein</fullName>
    </submittedName>
</protein>
<evidence type="ECO:0000313" key="3">
    <source>
        <dbReference type="Proteomes" id="UP000326837"/>
    </source>
</evidence>
<organism evidence="2 3">
    <name type="scientific">Lacipirellula parvula</name>
    <dbReference type="NCBI Taxonomy" id="2650471"/>
    <lineage>
        <taxon>Bacteria</taxon>
        <taxon>Pseudomonadati</taxon>
        <taxon>Planctomycetota</taxon>
        <taxon>Planctomycetia</taxon>
        <taxon>Pirellulales</taxon>
        <taxon>Lacipirellulaceae</taxon>
        <taxon>Lacipirellula</taxon>
    </lineage>
</organism>